<evidence type="ECO:0000259" key="1">
    <source>
        <dbReference type="Pfam" id="PF13613"/>
    </source>
</evidence>
<protein>
    <recommendedName>
        <fullName evidence="1">Transposase Helix-turn-helix domain-containing protein</fullName>
    </recommendedName>
</protein>
<sequence>MGLSNTIISEQVLACAIQQACRSKQSQCATRPLLTIIPVPQATGRLPALSQAEQIRATLAYLRRNRAQSELAESFGVNQSSICRAISRWTPRIVEILADLVPTADDLDQTQTLIVDGTLVPCWDWKHEPGLYSGKHHTTGLNLQVACTLTGRLVWVLRPCPRVDP</sequence>
<proteinExistence type="predicted"/>
<dbReference type="Proteomes" id="UP000279336">
    <property type="component" value="Unassembled WGS sequence"/>
</dbReference>
<accession>A0A8B3FQB0</accession>
<dbReference type="EMBL" id="RCIW01000016">
    <property type="protein sequence ID" value="RLP07996.1"/>
    <property type="molecule type" value="Genomic_DNA"/>
</dbReference>
<evidence type="ECO:0000313" key="3">
    <source>
        <dbReference type="Proteomes" id="UP000279336"/>
    </source>
</evidence>
<organism evidence="2 3">
    <name type="scientific">Propionibacterium australiense</name>
    <dbReference type="NCBI Taxonomy" id="119981"/>
    <lineage>
        <taxon>Bacteria</taxon>
        <taxon>Bacillati</taxon>
        <taxon>Actinomycetota</taxon>
        <taxon>Actinomycetes</taxon>
        <taxon>Propionibacteriales</taxon>
        <taxon>Propionibacteriaceae</taxon>
        <taxon>Propionibacterium</taxon>
    </lineage>
</organism>
<reference evidence="2 3" key="1">
    <citation type="submission" date="2018-10" db="EMBL/GenBank/DDBJ databases">
        <title>Propionibacterium australiense Genome Sequencing and Assembly.</title>
        <authorList>
            <person name="Bernier A.-M."/>
            <person name="Bernard K."/>
        </authorList>
    </citation>
    <scope>NUCLEOTIDE SEQUENCE [LARGE SCALE GENOMIC DNA]</scope>
    <source>
        <strain evidence="2 3">NML98A078</strain>
    </source>
</reference>
<comment type="caution">
    <text evidence="2">The sequence shown here is derived from an EMBL/GenBank/DDBJ whole genome shotgun (WGS) entry which is preliminary data.</text>
</comment>
<name>A0A8B3FQB0_9ACTN</name>
<feature type="domain" description="Transposase Helix-turn-helix" evidence="1">
    <location>
        <begin position="48"/>
        <end position="94"/>
    </location>
</feature>
<dbReference type="Pfam" id="PF13613">
    <property type="entry name" value="HTH_Tnp_4"/>
    <property type="match status" value="1"/>
</dbReference>
<dbReference type="InterPro" id="IPR027805">
    <property type="entry name" value="Transposase_HTH_dom"/>
</dbReference>
<dbReference type="AlphaFoldDB" id="A0A8B3FQB0"/>
<evidence type="ECO:0000313" key="2">
    <source>
        <dbReference type="EMBL" id="RLP07996.1"/>
    </source>
</evidence>
<gene>
    <name evidence="2" type="ORF">D7U36_10575</name>
</gene>
<dbReference type="OrthoDB" id="3255673at2"/>